<organism evidence="2 3">
    <name type="scientific">Komagataeibacter saccharivorans</name>
    <dbReference type="NCBI Taxonomy" id="265959"/>
    <lineage>
        <taxon>Bacteria</taxon>
        <taxon>Pseudomonadati</taxon>
        <taxon>Pseudomonadota</taxon>
        <taxon>Alphaproteobacteria</taxon>
        <taxon>Acetobacterales</taxon>
        <taxon>Acetobacteraceae</taxon>
        <taxon>Komagataeibacter</taxon>
    </lineage>
</organism>
<dbReference type="GO" id="GO:0003700">
    <property type="term" value="F:DNA-binding transcription factor activity"/>
    <property type="evidence" value="ECO:0007669"/>
    <property type="project" value="TreeGrafter"/>
</dbReference>
<reference evidence="2 3" key="1">
    <citation type="submission" date="2017-08" db="EMBL/GenBank/DDBJ databases">
        <title>Complete genome sequence of Gluconacetobacter saccharivorans CV1 isolated from Fermented Vinegar.</title>
        <authorList>
            <person name="Kim S.-Y."/>
        </authorList>
    </citation>
    <scope>NUCLEOTIDE SEQUENCE [LARGE SCALE GENOMIC DNA]</scope>
    <source>
        <strain evidence="2 3">CV1</strain>
    </source>
</reference>
<dbReference type="KEGG" id="ksc:CD178_02783"/>
<protein>
    <submittedName>
        <fullName evidence="2">HTH-type transcriptional repressor NsrR</fullName>
    </submittedName>
</protein>
<evidence type="ECO:0000313" key="2">
    <source>
        <dbReference type="EMBL" id="AXY23529.1"/>
    </source>
</evidence>
<evidence type="ECO:0000256" key="1">
    <source>
        <dbReference type="ARBA" id="ARBA00023125"/>
    </source>
</evidence>
<dbReference type="GO" id="GO:0003677">
    <property type="term" value="F:DNA binding"/>
    <property type="evidence" value="ECO:0007669"/>
    <property type="project" value="UniProtKB-KW"/>
</dbReference>
<dbReference type="AlphaFoldDB" id="A0A347WF86"/>
<gene>
    <name evidence="2" type="primary">nsrR_3</name>
    <name evidence="2" type="ORF">CD178_02783</name>
</gene>
<dbReference type="Gene3D" id="1.10.10.10">
    <property type="entry name" value="Winged helix-like DNA-binding domain superfamily/Winged helix DNA-binding domain"/>
    <property type="match status" value="1"/>
</dbReference>
<keyword evidence="3" id="KW-1185">Reference proteome</keyword>
<dbReference type="NCBIfam" id="TIGR00738">
    <property type="entry name" value="rrf2_super"/>
    <property type="match status" value="1"/>
</dbReference>
<dbReference type="SUPFAM" id="SSF46785">
    <property type="entry name" value="Winged helix' DNA-binding domain"/>
    <property type="match status" value="1"/>
</dbReference>
<evidence type="ECO:0000313" key="3">
    <source>
        <dbReference type="Proteomes" id="UP000264120"/>
    </source>
</evidence>
<dbReference type="Proteomes" id="UP000264120">
    <property type="component" value="Chromosome"/>
</dbReference>
<dbReference type="InterPro" id="IPR036388">
    <property type="entry name" value="WH-like_DNA-bd_sf"/>
</dbReference>
<dbReference type="PANTHER" id="PTHR33221">
    <property type="entry name" value="WINGED HELIX-TURN-HELIX TRANSCRIPTIONAL REGULATOR, RRF2 FAMILY"/>
    <property type="match status" value="1"/>
</dbReference>
<dbReference type="InterPro" id="IPR000944">
    <property type="entry name" value="Tscrpt_reg_Rrf2"/>
</dbReference>
<name>A0A347WF86_9PROT</name>
<sequence length="138" mass="14940">MYLAVHTERLSSIREIATTYGISENHLMKIIHRLGLGGFIETVRGRGGGLRLARPAATIRIGDVVRFTEDDMALVSCMQMEPGKDAPCILADACRLRGVLGQAMGSFMAVLDSHTLADVITPAERQRLTRSGDTQAAT</sequence>
<dbReference type="Pfam" id="PF02082">
    <property type="entry name" value="Rrf2"/>
    <property type="match status" value="1"/>
</dbReference>
<dbReference type="EMBL" id="CP023036">
    <property type="protein sequence ID" value="AXY23529.1"/>
    <property type="molecule type" value="Genomic_DNA"/>
</dbReference>
<dbReference type="GO" id="GO:0005829">
    <property type="term" value="C:cytosol"/>
    <property type="evidence" value="ECO:0007669"/>
    <property type="project" value="TreeGrafter"/>
</dbReference>
<dbReference type="PROSITE" id="PS51197">
    <property type="entry name" value="HTH_RRF2_2"/>
    <property type="match status" value="1"/>
</dbReference>
<dbReference type="InterPro" id="IPR036390">
    <property type="entry name" value="WH_DNA-bd_sf"/>
</dbReference>
<proteinExistence type="predicted"/>
<dbReference type="PANTHER" id="PTHR33221:SF4">
    <property type="entry name" value="HTH-TYPE TRANSCRIPTIONAL REPRESSOR NSRR"/>
    <property type="match status" value="1"/>
</dbReference>
<keyword evidence="1" id="KW-0238">DNA-binding</keyword>
<accession>A0A347WF86</accession>